<gene>
    <name evidence="2" type="ORF">G3561_21215</name>
    <name evidence="3" type="ORF">GCE86_06720</name>
</gene>
<evidence type="ECO:0000313" key="4">
    <source>
        <dbReference type="Proteomes" id="UP000402241"/>
    </source>
</evidence>
<dbReference type="EMBL" id="CP045309">
    <property type="protein sequence ID" value="QGL46769.1"/>
    <property type="molecule type" value="Genomic_DNA"/>
</dbReference>
<keyword evidence="4" id="KW-1185">Reference proteome</keyword>
<dbReference type="EMBL" id="JAAHBZ010000009">
    <property type="protein sequence ID" value="NES30058.1"/>
    <property type="molecule type" value="Genomic_DNA"/>
</dbReference>
<protein>
    <submittedName>
        <fullName evidence="2">Uncharacterized protein</fullName>
    </submittedName>
</protein>
<reference evidence="2 5" key="2">
    <citation type="submission" date="2020-02" db="EMBL/GenBank/DDBJ databases">
        <title>WGS of Micromonospora spp. isolated from hot spring.</title>
        <authorList>
            <person name="Thawai C."/>
        </authorList>
    </citation>
    <scope>NUCLEOTIDE SEQUENCE [LARGE SCALE GENOMIC DNA]</scope>
    <source>
        <strain evidence="2 5">TMS7</strain>
    </source>
</reference>
<evidence type="ECO:0000313" key="3">
    <source>
        <dbReference type="EMBL" id="QGL46769.1"/>
    </source>
</evidence>
<proteinExistence type="predicted"/>
<accession>A0AAJ2ZHL9</accession>
<feature type="compositionally biased region" description="Pro residues" evidence="1">
    <location>
        <begin position="8"/>
        <end position="21"/>
    </location>
</feature>
<dbReference type="Proteomes" id="UP000477779">
    <property type="component" value="Unassembled WGS sequence"/>
</dbReference>
<evidence type="ECO:0000313" key="5">
    <source>
        <dbReference type="Proteomes" id="UP000477779"/>
    </source>
</evidence>
<evidence type="ECO:0000313" key="2">
    <source>
        <dbReference type="EMBL" id="NES30058.1"/>
    </source>
</evidence>
<reference evidence="3 4" key="1">
    <citation type="submission" date="2019-10" db="EMBL/GenBank/DDBJ databases">
        <title>Genome Sequence of Micromonospora terminaliae DSM 101760.</title>
        <authorList>
            <person name="Guo L."/>
        </authorList>
    </citation>
    <scope>NUCLEOTIDE SEQUENCE [LARGE SCALE GENOMIC DNA]</scope>
    <source>
        <strain evidence="3 4">DSM 101760</strain>
    </source>
</reference>
<dbReference type="Proteomes" id="UP000402241">
    <property type="component" value="Chromosome"/>
</dbReference>
<dbReference type="AlphaFoldDB" id="A0AAJ2ZHL9"/>
<dbReference type="RefSeq" id="WP_154226123.1">
    <property type="nucleotide sequence ID" value="NZ_CP045309.1"/>
</dbReference>
<name>A0AAJ2ZHL9_9ACTN</name>
<organism evidence="2 5">
    <name type="scientific">Micromonospora terminaliae</name>
    <dbReference type="NCBI Taxonomy" id="1914461"/>
    <lineage>
        <taxon>Bacteria</taxon>
        <taxon>Bacillati</taxon>
        <taxon>Actinomycetota</taxon>
        <taxon>Actinomycetes</taxon>
        <taxon>Micromonosporales</taxon>
        <taxon>Micromonosporaceae</taxon>
        <taxon>Micromonospora</taxon>
    </lineage>
</organism>
<feature type="region of interest" description="Disordered" evidence="1">
    <location>
        <begin position="72"/>
        <end position="109"/>
    </location>
</feature>
<sequence length="109" mass="12125">MDHDMPPQVGPTPRAFPVPRPAPDDLPRLTDGLVRAVAACLNYYGWPQAQGRDLPALRDALAWFMFDSADPIGYPPPRRPRHPINQRRIGGSLYRSATANEQGRRPGDV</sequence>
<evidence type="ECO:0000256" key="1">
    <source>
        <dbReference type="SAM" id="MobiDB-lite"/>
    </source>
</evidence>
<feature type="region of interest" description="Disordered" evidence="1">
    <location>
        <begin position="1"/>
        <end position="24"/>
    </location>
</feature>